<evidence type="ECO:0000256" key="2">
    <source>
        <dbReference type="SAM" id="Phobius"/>
    </source>
</evidence>
<dbReference type="InterPro" id="IPR036249">
    <property type="entry name" value="Thioredoxin-like_sf"/>
</dbReference>
<reference evidence="3 4" key="1">
    <citation type="submission" date="2018-06" db="EMBL/GenBank/DDBJ databases">
        <title>Genomic Encyclopedia of Archaeal and Bacterial Type Strains, Phase II (KMG-II): from individual species to whole genera.</title>
        <authorList>
            <person name="Goeker M."/>
        </authorList>
    </citation>
    <scope>NUCLEOTIDE SEQUENCE [LARGE SCALE GENOMIC DNA]</scope>
    <source>
        <strain evidence="3 4">CFPB 3232</strain>
    </source>
</reference>
<name>A0A328Z4A1_9BURK</name>
<keyword evidence="2" id="KW-0812">Transmembrane</keyword>
<gene>
    <name evidence="3" type="ORF">AX018_104035</name>
</gene>
<evidence type="ECO:0000313" key="3">
    <source>
        <dbReference type="EMBL" id="RAR77076.1"/>
    </source>
</evidence>
<comment type="caution">
    <text evidence="3">The sequence shown here is derived from an EMBL/GenBank/DDBJ whole genome shotgun (WGS) entry which is preliminary data.</text>
</comment>
<keyword evidence="2" id="KW-0472">Membrane</keyword>
<organism evidence="3 4">
    <name type="scientific">Paracidovorax anthurii</name>
    <dbReference type="NCBI Taxonomy" id="78229"/>
    <lineage>
        <taxon>Bacteria</taxon>
        <taxon>Pseudomonadati</taxon>
        <taxon>Pseudomonadota</taxon>
        <taxon>Betaproteobacteria</taxon>
        <taxon>Burkholderiales</taxon>
        <taxon>Comamonadaceae</taxon>
        <taxon>Paracidovorax</taxon>
    </lineage>
</organism>
<feature type="transmembrane region" description="Helical" evidence="2">
    <location>
        <begin position="59"/>
        <end position="79"/>
    </location>
</feature>
<feature type="region of interest" description="Disordered" evidence="1">
    <location>
        <begin position="1"/>
        <end position="32"/>
    </location>
</feature>
<evidence type="ECO:0000256" key="1">
    <source>
        <dbReference type="SAM" id="MobiDB-lite"/>
    </source>
</evidence>
<protein>
    <recommendedName>
        <fullName evidence="5">Cytochrome oxidase Cu insertion factor (SCO1/SenC/PrrC family)</fullName>
    </recommendedName>
</protein>
<dbReference type="RefSeq" id="WP_415842191.1">
    <property type="nucleotide sequence ID" value="NZ_CBCSGC010000107.1"/>
</dbReference>
<dbReference type="Proteomes" id="UP000248856">
    <property type="component" value="Unassembled WGS sequence"/>
</dbReference>
<evidence type="ECO:0008006" key="5">
    <source>
        <dbReference type="Google" id="ProtNLM"/>
    </source>
</evidence>
<evidence type="ECO:0000313" key="4">
    <source>
        <dbReference type="Proteomes" id="UP000248856"/>
    </source>
</evidence>
<dbReference type="SUPFAM" id="SSF52833">
    <property type="entry name" value="Thioredoxin-like"/>
    <property type="match status" value="1"/>
</dbReference>
<accession>A0A328Z4A1</accession>
<keyword evidence="2" id="KW-1133">Transmembrane helix</keyword>
<sequence length="253" mass="27304">MSGSKSSDASFAHAASLPPEPADPGGSHPLGLTVHSLPAAGDAVEALESRARQGRWKMLGVLLVCAAPVIASYFTYYVVRPETRHSYGELIEPQRAVPPALAATALDGTAGTLGQLQGQWLLVSVAPGGCDGMCQNHLYLQRQLRESLGKDKDRMDWVWLVTDGATPPEAIRPGLRDAIVRRVDPQALAQWLAPQPGHMLSEHLFVVDPMGHWMMRFPARLDAAGAAKAKRDLARLMRASASWDQPGRPEAQP</sequence>
<dbReference type="EMBL" id="QLTA01000040">
    <property type="protein sequence ID" value="RAR77076.1"/>
    <property type="molecule type" value="Genomic_DNA"/>
</dbReference>
<proteinExistence type="predicted"/>
<dbReference type="AlphaFoldDB" id="A0A328Z4A1"/>
<keyword evidence="4" id="KW-1185">Reference proteome</keyword>